<gene>
    <name evidence="1" type="ORF">P691DRAFT_786903</name>
</gene>
<comment type="caution">
    <text evidence="1">The sequence shown here is derived from an EMBL/GenBank/DDBJ whole genome shotgun (WGS) entry which is preliminary data.</text>
</comment>
<evidence type="ECO:0000313" key="1">
    <source>
        <dbReference type="EMBL" id="KAF9444266.1"/>
    </source>
</evidence>
<dbReference type="EMBL" id="MU151389">
    <property type="protein sequence ID" value="KAF9444266.1"/>
    <property type="molecule type" value="Genomic_DNA"/>
</dbReference>
<evidence type="ECO:0000313" key="2">
    <source>
        <dbReference type="Proteomes" id="UP000807342"/>
    </source>
</evidence>
<reference evidence="1" key="1">
    <citation type="submission" date="2020-11" db="EMBL/GenBank/DDBJ databases">
        <authorList>
            <consortium name="DOE Joint Genome Institute"/>
            <person name="Ahrendt S."/>
            <person name="Riley R."/>
            <person name="Andreopoulos W."/>
            <person name="Labutti K."/>
            <person name="Pangilinan J."/>
            <person name="Ruiz-Duenas F.J."/>
            <person name="Barrasa J.M."/>
            <person name="Sanchez-Garcia M."/>
            <person name="Camarero S."/>
            <person name="Miyauchi S."/>
            <person name="Serrano A."/>
            <person name="Linde D."/>
            <person name="Babiker R."/>
            <person name="Drula E."/>
            <person name="Ayuso-Fernandez I."/>
            <person name="Pacheco R."/>
            <person name="Padilla G."/>
            <person name="Ferreira P."/>
            <person name="Barriuso J."/>
            <person name="Kellner H."/>
            <person name="Castanera R."/>
            <person name="Alfaro M."/>
            <person name="Ramirez L."/>
            <person name="Pisabarro A.G."/>
            <person name="Kuo A."/>
            <person name="Tritt A."/>
            <person name="Lipzen A."/>
            <person name="He G."/>
            <person name="Yan M."/>
            <person name="Ng V."/>
            <person name="Cullen D."/>
            <person name="Martin F."/>
            <person name="Rosso M.-N."/>
            <person name="Henrissat B."/>
            <person name="Hibbett D."/>
            <person name="Martinez A.T."/>
            <person name="Grigoriev I.V."/>
        </authorList>
    </citation>
    <scope>NUCLEOTIDE SEQUENCE</scope>
    <source>
        <strain evidence="1">MF-IS2</strain>
    </source>
</reference>
<accession>A0A9P5X6I7</accession>
<protein>
    <submittedName>
        <fullName evidence="1">Uncharacterized protein</fullName>
    </submittedName>
</protein>
<proteinExistence type="predicted"/>
<sequence length="428" mass="47734">MAPKTRCGDYATRWIFCAVVEDGDDGEMLGNQQTLLALACVSPSIKDLALKKLWRSMNSLEPIVHVLWRPLNSRLIQTRTRDYLGILREYGFTSSQFAAPRVRANIPCFTKLLPYSHHSSHPASLHFPKTNYLILQRFTICLPRAALISFGGLEHLHVICEEETLRRTSMTSVREVLQSLPSLMSLGIDLKAFPIIDADSPPFGHPKLMSLILVGEPRDVDQLLRYNTFSFLTTLCLTIHPTQGPFWKTSWPGYADPQTLKRLKNSPLKLKNPPTAMSPASHAGIYCDFVAATKTVLTNINVMTTAWPRLETLDLAHNASTFPASVLIEISRHPSLLSISPSLDLRLPLSPLPVIAPLSESPLEKLDLTYAVRLPSVLEDKIALARNLFVLFPKLQTLSGADIDVTDLREVVEMKSTSILLGGRKLRK</sequence>
<dbReference type="Proteomes" id="UP000807342">
    <property type="component" value="Unassembled WGS sequence"/>
</dbReference>
<dbReference type="AlphaFoldDB" id="A0A9P5X6I7"/>
<keyword evidence="2" id="KW-1185">Reference proteome</keyword>
<name>A0A9P5X6I7_9AGAR</name>
<organism evidence="1 2">
    <name type="scientific">Macrolepiota fuliginosa MF-IS2</name>
    <dbReference type="NCBI Taxonomy" id="1400762"/>
    <lineage>
        <taxon>Eukaryota</taxon>
        <taxon>Fungi</taxon>
        <taxon>Dikarya</taxon>
        <taxon>Basidiomycota</taxon>
        <taxon>Agaricomycotina</taxon>
        <taxon>Agaricomycetes</taxon>
        <taxon>Agaricomycetidae</taxon>
        <taxon>Agaricales</taxon>
        <taxon>Agaricineae</taxon>
        <taxon>Agaricaceae</taxon>
        <taxon>Macrolepiota</taxon>
    </lineage>
</organism>